<evidence type="ECO:0000313" key="2">
    <source>
        <dbReference type="EMBL" id="OLV16615.1"/>
    </source>
</evidence>
<keyword evidence="3" id="KW-1185">Reference proteome</keyword>
<organism evidence="2 3">
    <name type="scientific">Deinococcus marmoris</name>
    <dbReference type="NCBI Taxonomy" id="249408"/>
    <lineage>
        <taxon>Bacteria</taxon>
        <taxon>Thermotogati</taxon>
        <taxon>Deinococcota</taxon>
        <taxon>Deinococci</taxon>
        <taxon>Deinococcales</taxon>
        <taxon>Deinococcaceae</taxon>
        <taxon>Deinococcus</taxon>
    </lineage>
</organism>
<dbReference type="STRING" id="249408.BOO71_0011161"/>
<gene>
    <name evidence="2" type="ORF">BOO71_0011161</name>
</gene>
<dbReference type="EMBL" id="MSTI01000135">
    <property type="protein sequence ID" value="OLV16615.1"/>
    <property type="molecule type" value="Genomic_DNA"/>
</dbReference>
<reference evidence="2 3" key="1">
    <citation type="submission" date="2017-01" db="EMBL/GenBank/DDBJ databases">
        <title>Genome Analysis of Deinococcus marmoris KOPRI26562.</title>
        <authorList>
            <person name="Kim J.H."/>
            <person name="Oh H.-M."/>
        </authorList>
    </citation>
    <scope>NUCLEOTIDE SEQUENCE [LARGE SCALE GENOMIC DNA]</scope>
    <source>
        <strain evidence="2 3">KOPRI26562</strain>
    </source>
</reference>
<feature type="compositionally biased region" description="Low complexity" evidence="1">
    <location>
        <begin position="26"/>
        <end position="54"/>
    </location>
</feature>
<dbReference type="eggNOG" id="ENOG5032YNE">
    <property type="taxonomic scope" value="Bacteria"/>
</dbReference>
<evidence type="ECO:0000313" key="3">
    <source>
        <dbReference type="Proteomes" id="UP000186607"/>
    </source>
</evidence>
<sequence>MLALLGALAWFVVIQPVREFVAGLNPPQTQSQTQGQTTTPDQTAGTTPTANAAPLTQSDVQKFVRIRRDVRAALGQSFTGLQSVWAEVQAGQTPNLLQVVNVLRQAGSSIGKARTAQDAGLAREKMSAGRYAEVRSGVNRALGVPDIDFAQAAQAIQNGQLPNLDSTVTAASAREKELVAPFRKELELTAAVGLLGL</sequence>
<feature type="region of interest" description="Disordered" evidence="1">
    <location>
        <begin position="25"/>
        <end position="54"/>
    </location>
</feature>
<name>A0A1U7NUN1_9DEIO</name>
<comment type="caution">
    <text evidence="2">The sequence shown here is derived from an EMBL/GenBank/DDBJ whole genome shotgun (WGS) entry which is preliminary data.</text>
</comment>
<evidence type="ECO:0000256" key="1">
    <source>
        <dbReference type="SAM" id="MobiDB-lite"/>
    </source>
</evidence>
<proteinExistence type="predicted"/>
<protein>
    <submittedName>
        <fullName evidence="2">Uncharacterized protein</fullName>
    </submittedName>
</protein>
<dbReference type="AlphaFoldDB" id="A0A1U7NUN1"/>
<accession>A0A1U7NUN1</accession>
<dbReference type="Proteomes" id="UP000186607">
    <property type="component" value="Unassembled WGS sequence"/>
</dbReference>